<dbReference type="Gene3D" id="2.170.130.10">
    <property type="entry name" value="TonB-dependent receptor, plug domain"/>
    <property type="match status" value="1"/>
</dbReference>
<dbReference type="InterPro" id="IPR012910">
    <property type="entry name" value="Plug_dom"/>
</dbReference>
<dbReference type="NCBIfam" id="TIGR04057">
    <property type="entry name" value="SusC_RagA_signa"/>
    <property type="match status" value="1"/>
</dbReference>
<dbReference type="InterPro" id="IPR039426">
    <property type="entry name" value="TonB-dep_rcpt-like"/>
</dbReference>
<dbReference type="Pfam" id="PF07715">
    <property type="entry name" value="Plug"/>
    <property type="match status" value="1"/>
</dbReference>
<keyword evidence="3 7" id="KW-1134">Transmembrane beta strand</keyword>
<dbReference type="AlphaFoldDB" id="A0A9D9IJE5"/>
<feature type="domain" description="TonB-dependent receptor plug" evidence="9">
    <location>
        <begin position="124"/>
        <end position="233"/>
    </location>
</feature>
<evidence type="ECO:0000313" key="10">
    <source>
        <dbReference type="EMBL" id="MBO8473813.1"/>
    </source>
</evidence>
<comment type="subcellular location">
    <subcellularLocation>
        <location evidence="1 7">Cell outer membrane</location>
        <topology evidence="1 7">Multi-pass membrane protein</topology>
    </subcellularLocation>
</comment>
<proteinExistence type="inferred from homology"/>
<reference evidence="10" key="1">
    <citation type="submission" date="2020-10" db="EMBL/GenBank/DDBJ databases">
        <authorList>
            <person name="Gilroy R."/>
        </authorList>
    </citation>
    <scope>NUCLEOTIDE SEQUENCE</scope>
    <source>
        <strain evidence="10">B1-13419</strain>
    </source>
</reference>
<dbReference type="InterPro" id="IPR037066">
    <property type="entry name" value="Plug_dom_sf"/>
</dbReference>
<evidence type="ECO:0000256" key="1">
    <source>
        <dbReference type="ARBA" id="ARBA00004571"/>
    </source>
</evidence>
<accession>A0A9D9IJE5</accession>
<evidence type="ECO:0000256" key="5">
    <source>
        <dbReference type="ARBA" id="ARBA00023136"/>
    </source>
</evidence>
<evidence type="ECO:0000256" key="6">
    <source>
        <dbReference type="ARBA" id="ARBA00023237"/>
    </source>
</evidence>
<reference evidence="10" key="2">
    <citation type="journal article" date="2021" name="PeerJ">
        <title>Extensive microbial diversity within the chicken gut microbiome revealed by metagenomics and culture.</title>
        <authorList>
            <person name="Gilroy R."/>
            <person name="Ravi A."/>
            <person name="Getino M."/>
            <person name="Pursley I."/>
            <person name="Horton D.L."/>
            <person name="Alikhan N.F."/>
            <person name="Baker D."/>
            <person name="Gharbi K."/>
            <person name="Hall N."/>
            <person name="Watson M."/>
            <person name="Adriaenssens E.M."/>
            <person name="Foster-Nyarko E."/>
            <person name="Jarju S."/>
            <person name="Secka A."/>
            <person name="Antonio M."/>
            <person name="Oren A."/>
            <person name="Chaudhuri R.R."/>
            <person name="La Ragione R."/>
            <person name="Hildebrand F."/>
            <person name="Pallen M.J."/>
        </authorList>
    </citation>
    <scope>NUCLEOTIDE SEQUENCE</scope>
    <source>
        <strain evidence="10">B1-13419</strain>
    </source>
</reference>
<dbReference type="SUPFAM" id="SSF49464">
    <property type="entry name" value="Carboxypeptidase regulatory domain-like"/>
    <property type="match status" value="1"/>
</dbReference>
<keyword evidence="10" id="KW-0675">Receptor</keyword>
<evidence type="ECO:0000256" key="8">
    <source>
        <dbReference type="SAM" id="SignalP"/>
    </source>
</evidence>
<dbReference type="Gene3D" id="2.40.170.20">
    <property type="entry name" value="TonB-dependent receptor, beta-barrel domain"/>
    <property type="match status" value="1"/>
</dbReference>
<dbReference type="FunFam" id="2.170.130.10:FF:000008">
    <property type="entry name" value="SusC/RagA family TonB-linked outer membrane protein"/>
    <property type="match status" value="1"/>
</dbReference>
<evidence type="ECO:0000259" key="9">
    <source>
        <dbReference type="Pfam" id="PF07715"/>
    </source>
</evidence>
<dbReference type="InterPro" id="IPR023997">
    <property type="entry name" value="TonB-dep_OMP_SusC/RagA_CS"/>
</dbReference>
<comment type="caution">
    <text evidence="10">The sequence shown here is derived from an EMBL/GenBank/DDBJ whole genome shotgun (WGS) entry which is preliminary data.</text>
</comment>
<evidence type="ECO:0000256" key="2">
    <source>
        <dbReference type="ARBA" id="ARBA00022448"/>
    </source>
</evidence>
<evidence type="ECO:0000313" key="11">
    <source>
        <dbReference type="Proteomes" id="UP000823757"/>
    </source>
</evidence>
<evidence type="ECO:0000256" key="7">
    <source>
        <dbReference type="PROSITE-ProRule" id="PRU01360"/>
    </source>
</evidence>
<keyword evidence="8" id="KW-0732">Signal</keyword>
<dbReference type="InterPro" id="IPR008969">
    <property type="entry name" value="CarboxyPept-like_regulatory"/>
</dbReference>
<dbReference type="SUPFAM" id="SSF56935">
    <property type="entry name" value="Porins"/>
    <property type="match status" value="1"/>
</dbReference>
<dbReference type="Proteomes" id="UP000823757">
    <property type="component" value="Unassembled WGS sequence"/>
</dbReference>
<dbReference type="PROSITE" id="PS52016">
    <property type="entry name" value="TONB_DEPENDENT_REC_3"/>
    <property type="match status" value="1"/>
</dbReference>
<dbReference type="GO" id="GO:0009279">
    <property type="term" value="C:cell outer membrane"/>
    <property type="evidence" value="ECO:0007669"/>
    <property type="project" value="UniProtKB-SubCell"/>
</dbReference>
<keyword evidence="2 7" id="KW-0813">Transport</keyword>
<name>A0A9D9IJE5_9BACT</name>
<evidence type="ECO:0000256" key="3">
    <source>
        <dbReference type="ARBA" id="ARBA00022452"/>
    </source>
</evidence>
<dbReference type="InterPro" id="IPR023996">
    <property type="entry name" value="TonB-dep_OMP_SusC/RagA"/>
</dbReference>
<gene>
    <name evidence="10" type="ORF">IAB91_00785</name>
</gene>
<protein>
    <submittedName>
        <fullName evidence="10">TonB-dependent receptor</fullName>
    </submittedName>
</protein>
<dbReference type="EMBL" id="JADIMD010000010">
    <property type="protein sequence ID" value="MBO8473813.1"/>
    <property type="molecule type" value="Genomic_DNA"/>
</dbReference>
<organism evidence="10 11">
    <name type="scientific">Candidatus Cryptobacteroides faecigallinarum</name>
    <dbReference type="NCBI Taxonomy" id="2840763"/>
    <lineage>
        <taxon>Bacteria</taxon>
        <taxon>Pseudomonadati</taxon>
        <taxon>Bacteroidota</taxon>
        <taxon>Bacteroidia</taxon>
        <taxon>Bacteroidales</taxon>
        <taxon>Candidatus Cryptobacteroides</taxon>
    </lineage>
</organism>
<dbReference type="InterPro" id="IPR036942">
    <property type="entry name" value="Beta-barrel_TonB_sf"/>
</dbReference>
<comment type="similarity">
    <text evidence="7">Belongs to the TonB-dependent receptor family.</text>
</comment>
<sequence length="1036" mass="115743">MKATKLVSLFLVLVTALWSGKEAAWAQTPGGQIDIEGLVSDQNGQPVVGASIVVSGTDNYAITGTDGDFVLKGVDTDATLEINCLGYEDQTVEVNGRAVINVTINESTTFLDEIVVVGYGQMRKSDMTGSVASVSADKIVKSPANSIESLMQGRIAGVQVISSSQDPGASTTVRIRGNSSINGSNAPLVVVDGFPFGDAGDLKQINPQDIVSMEVLKDASASAIYGSRGANGVILITTNRATKNYTEITIRQQTSISEFTSELNLWRDPVLMAMLTNESRRNAGQVEQYIGATDANGVYYPSIEELQTTWTTNTRWDDLVFRKTPVSNNTTVQIKSSTDRTSFSASLNYYLDNGVYIKDSYDKYGGNFSVEHKVFDNLTMKASANISHNRRNNNGGLAYWRNPIFPVYDEETGDYWRYSANDYSHPLAITNLQTNKTAGTDVIAYAAIDWKIIPDLSVTGQFNYKHGETITDQYYPDIYTETGDYNDGYGSISNWKDDNMVLDLYATYDKTFKGNHHFTAMLGYSYENYVSRSSSLASVGYVNEALGNENLQAGNAEQYRISNGETRTQLVSGLLRLNYSYDDRYLFTVTGRIDGSSKFGTENKWAPFPSGAIGWNMHNEEFMKNQNVISALKIRASYGISGNQGISPYQTLSRYGQHKYYYNGSWQTAIGPGYQSGTTGQDGIYALWSGIANTELKWEETSQLDIGADISLFDNRLNITFDWYDKVTYNLLRERNIAPSSGYDKMWVNDGVIRNRGIELTIDGTIYSDKDWDIRGTFVFSRNRNKVVSLGNSIESGLMTDPATGMQYEYYGNQSEQFRAYTNILAVGQPMYVFYGYKTDGIVQSLEEGLTAGLTGDDAQPGEFKYMDIYNGDGLSTVDENDRCIIGDPNPDWTGSLSFDISWKNIDFSVFFNGVFGNDVINTKRFDQPSNMPLRWTTDNPTNDYPRLNANRQTKFSDWWIEDGSFVRIQQMQLGYNLDLSKYNNVLNRIRFYVNVDNLYTFTKFTGYDPEVGMTGIYSGGYPRLRKWTFGIDFTF</sequence>
<keyword evidence="4 7" id="KW-0812">Transmembrane</keyword>
<feature type="signal peptide" evidence="8">
    <location>
        <begin position="1"/>
        <end position="26"/>
    </location>
</feature>
<evidence type="ECO:0000256" key="4">
    <source>
        <dbReference type="ARBA" id="ARBA00022692"/>
    </source>
</evidence>
<dbReference type="Gene3D" id="2.60.40.1120">
    <property type="entry name" value="Carboxypeptidase-like, regulatory domain"/>
    <property type="match status" value="1"/>
</dbReference>
<keyword evidence="6 7" id="KW-0998">Cell outer membrane</keyword>
<dbReference type="Pfam" id="PF13715">
    <property type="entry name" value="CarbopepD_reg_2"/>
    <property type="match status" value="1"/>
</dbReference>
<keyword evidence="5 7" id="KW-0472">Membrane</keyword>
<feature type="chain" id="PRO_5039544925" evidence="8">
    <location>
        <begin position="27"/>
        <end position="1036"/>
    </location>
</feature>
<dbReference type="NCBIfam" id="TIGR04056">
    <property type="entry name" value="OMP_RagA_SusC"/>
    <property type="match status" value="1"/>
</dbReference>